<dbReference type="EMBL" id="LT629700">
    <property type="protein sequence ID" value="SDL92040.1"/>
    <property type="molecule type" value="Genomic_DNA"/>
</dbReference>
<dbReference type="SUPFAM" id="SSF56219">
    <property type="entry name" value="DNase I-like"/>
    <property type="match status" value="1"/>
</dbReference>
<dbReference type="SUPFAM" id="SSF74853">
    <property type="entry name" value="Lamin A/C globular tail domain"/>
    <property type="match status" value="1"/>
</dbReference>
<dbReference type="Gene3D" id="3.60.10.10">
    <property type="entry name" value="Endonuclease/exonuclease/phosphatase"/>
    <property type="match status" value="1"/>
</dbReference>
<dbReference type="AlphaFoldDB" id="A0A1G9P055"/>
<evidence type="ECO:0000256" key="2">
    <source>
        <dbReference type="SAM" id="SignalP"/>
    </source>
</evidence>
<feature type="transmembrane region" description="Helical" evidence="1">
    <location>
        <begin position="847"/>
        <end position="869"/>
    </location>
</feature>
<dbReference type="Pfam" id="PF00932">
    <property type="entry name" value="LTD"/>
    <property type="match status" value="1"/>
</dbReference>
<dbReference type="PANTHER" id="PTHR42834:SF1">
    <property type="entry name" value="ENDONUCLEASE_EXONUCLEASE_PHOSPHATASE FAMILY PROTEIN (AFU_ORTHOLOGUE AFUA_3G09210)"/>
    <property type="match status" value="1"/>
</dbReference>
<dbReference type="Pfam" id="PF03372">
    <property type="entry name" value="Exo_endo_phos"/>
    <property type="match status" value="1"/>
</dbReference>
<feature type="domain" description="LTD" evidence="3">
    <location>
        <begin position="28"/>
        <end position="152"/>
    </location>
</feature>
<accession>A0A1G9P055</accession>
<dbReference type="OrthoDB" id="1016457at2"/>
<evidence type="ECO:0000259" key="3">
    <source>
        <dbReference type="PROSITE" id="PS51841"/>
    </source>
</evidence>
<reference evidence="5" key="1">
    <citation type="submission" date="2016-10" db="EMBL/GenBank/DDBJ databases">
        <authorList>
            <person name="Varghese N."/>
            <person name="Submissions S."/>
        </authorList>
    </citation>
    <scope>NUCLEOTIDE SEQUENCE [LARGE SCALE GENOMIC DNA]</scope>
    <source>
        <strain evidence="5">DSM 20632</strain>
    </source>
</reference>
<feature type="chain" id="PRO_5009245334" description="LTD domain-containing protein" evidence="2">
    <location>
        <begin position="34"/>
        <end position="882"/>
    </location>
</feature>
<keyword evidence="2" id="KW-0732">Signal</keyword>
<dbReference type="InterPro" id="IPR001322">
    <property type="entry name" value="Lamin_tail_dom"/>
</dbReference>
<evidence type="ECO:0000313" key="4">
    <source>
        <dbReference type="EMBL" id="SDL92040.1"/>
    </source>
</evidence>
<dbReference type="InterPro" id="IPR047971">
    <property type="entry name" value="ExeM-like"/>
</dbReference>
<dbReference type="PROSITE" id="PS51841">
    <property type="entry name" value="LTD"/>
    <property type="match status" value="1"/>
</dbReference>
<keyword evidence="1" id="KW-1133">Transmembrane helix</keyword>
<dbReference type="InterPro" id="IPR036691">
    <property type="entry name" value="Endo/exonu/phosph_ase_sf"/>
</dbReference>
<dbReference type="STRING" id="38302.SAMN04488535_1249"/>
<organism evidence="4 5">
    <name type="scientific">Corynebacterium mycetoides</name>
    <dbReference type="NCBI Taxonomy" id="38302"/>
    <lineage>
        <taxon>Bacteria</taxon>
        <taxon>Bacillati</taxon>
        <taxon>Actinomycetota</taxon>
        <taxon>Actinomycetes</taxon>
        <taxon>Mycobacteriales</taxon>
        <taxon>Corynebacteriaceae</taxon>
        <taxon>Corynebacterium</taxon>
    </lineage>
</organism>
<feature type="signal peptide" evidence="2">
    <location>
        <begin position="1"/>
        <end position="33"/>
    </location>
</feature>
<dbReference type="Proteomes" id="UP000199350">
    <property type="component" value="Chromosome I"/>
</dbReference>
<dbReference type="RefSeq" id="WP_092150125.1">
    <property type="nucleotide sequence ID" value="NZ_LT629700.1"/>
</dbReference>
<name>A0A1G9P055_9CORY</name>
<dbReference type="CDD" id="cd10283">
    <property type="entry name" value="MnuA_DNase1-like"/>
    <property type="match status" value="1"/>
</dbReference>
<keyword evidence="1" id="KW-0472">Membrane</keyword>
<dbReference type="InterPro" id="IPR005135">
    <property type="entry name" value="Endo/exonuclease/phosphatase"/>
</dbReference>
<dbReference type="GO" id="GO:0003824">
    <property type="term" value="F:catalytic activity"/>
    <property type="evidence" value="ECO:0007669"/>
    <property type="project" value="InterPro"/>
</dbReference>
<dbReference type="InterPro" id="IPR036415">
    <property type="entry name" value="Lamin_tail_dom_sf"/>
</dbReference>
<protein>
    <recommendedName>
        <fullName evidence="3">LTD domain-containing protein</fullName>
    </recommendedName>
</protein>
<keyword evidence="1" id="KW-0812">Transmembrane</keyword>
<gene>
    <name evidence="4" type="ORF">SAMN04488535_1249</name>
</gene>
<dbReference type="NCBIfam" id="NF033681">
    <property type="entry name" value="ExeM_NucH_DNase"/>
    <property type="match status" value="1"/>
</dbReference>
<keyword evidence="5" id="KW-1185">Reference proteome</keyword>
<dbReference type="PANTHER" id="PTHR42834">
    <property type="entry name" value="ENDONUCLEASE/EXONUCLEASE/PHOSPHATASE FAMILY PROTEIN (AFU_ORTHOLOGUE AFUA_3G09210)"/>
    <property type="match status" value="1"/>
</dbReference>
<evidence type="ECO:0000256" key="1">
    <source>
        <dbReference type="SAM" id="Phobius"/>
    </source>
</evidence>
<sequence>MSFSRAAFSGAVAIAIVAGTVSISAVGTPVAVAAPDGSTVVINEVYGGGGNSGSVLNNDFVELYNPTGAPIDVTGWVIEQRSASNGLGGKATLTGVVPAKGYFLVQGAAGNNSPEPGPAPDATATFNFSGKQAVAVLNDASGARVDLVGWGTATQFEGAAAPATANSTSIQRAAVGVDTDNNAADFIVGAPTPVNSGAEGAPTDPVDPAPIPGTVTPIAQIQGTSDDSPLAGQTVTTEGVVTAVYPEGGKNGFYLQTAGTGATPKNPGDASDGVFVYMGSRTDYPAAGVSVSVTGSVSEYYEVTQITASAVTALPTPLAAPAAVQIDTLPAGSAAREPYEGMLVRPTGDYTVTDNYSLNSFGEIGLAPGTAAHRTPTDVVLPGAEANALQAEQDAEVVYLDDGRTRNYLSGDKSTPLPYLVTSDGGIKSLRTGDAVDFQTDVVVDYSHNVWRFQPLEPITGKNTAAQLPVTWQDSRAATLDVPATVQGDFSIASFNVLNYFTTLGETEAGCTAYNDMYGNPVATNGCDVRGAYSQNAFQDQQAKIVNAINRLDVSVLGLEEIENTSTVTGDVARRDEALSTLVDALNAAGGNWAYVNSPTELGTDEDYIRVAFIYNKDEVVPVGESRIFDDPAFTGTARQPLAQEFAPAGETGGQSFVAIVNHFKSKGSVVNGDADTGDGQGNNPNVRLAQSTALIDHLEEQDDWADKPVFILGDLNSYSKEDAVRYLEQQGFTNIQSRRDFDGASYQFDGQLGSLDHVMGNEAAMKLVQDAAVWNINADESVAFEYSRRNYNVQDFFEADNPFRSSDHDPIKVGFNLASEPTEPTEPSEPAESSSLSSLSNVFSGIIWALVGATGVVALIVAALNALYPGGASAVLARIGL</sequence>
<evidence type="ECO:0000313" key="5">
    <source>
        <dbReference type="Proteomes" id="UP000199350"/>
    </source>
</evidence>
<proteinExistence type="predicted"/>
<dbReference type="CDD" id="cd04486">
    <property type="entry name" value="YhcR_OBF_like"/>
    <property type="match status" value="1"/>
</dbReference>